<organism evidence="3 4">
    <name type="scientific">Algoriphagus sanaruensis</name>
    <dbReference type="NCBI Taxonomy" id="1727163"/>
    <lineage>
        <taxon>Bacteria</taxon>
        <taxon>Pseudomonadati</taxon>
        <taxon>Bacteroidota</taxon>
        <taxon>Cytophagia</taxon>
        <taxon>Cytophagales</taxon>
        <taxon>Cyclobacteriaceae</taxon>
        <taxon>Algoriphagus</taxon>
    </lineage>
</organism>
<reference evidence="4" key="1">
    <citation type="submission" date="2015-09" db="EMBL/GenBank/DDBJ databases">
        <title>Complete sequence of Algoriphagus sp. M8-2.</title>
        <authorList>
            <person name="Shintani M."/>
        </authorList>
    </citation>
    <scope>NUCLEOTIDE SEQUENCE [LARGE SCALE GENOMIC DNA]</scope>
    <source>
        <strain evidence="4">M8-2</strain>
    </source>
</reference>
<dbReference type="STRING" id="1727163.AO498_02925"/>
<dbReference type="OrthoDB" id="1521787at2"/>
<dbReference type="Proteomes" id="UP000073816">
    <property type="component" value="Chromosome"/>
</dbReference>
<dbReference type="EMBL" id="CP012836">
    <property type="protein sequence ID" value="AMQ55334.1"/>
    <property type="molecule type" value="Genomic_DNA"/>
</dbReference>
<dbReference type="GO" id="GO:0008235">
    <property type="term" value="F:metalloexopeptidase activity"/>
    <property type="evidence" value="ECO:0007669"/>
    <property type="project" value="InterPro"/>
</dbReference>
<dbReference type="Gene3D" id="3.40.630.10">
    <property type="entry name" value="Zn peptidases"/>
    <property type="match status" value="1"/>
</dbReference>
<dbReference type="GO" id="GO:0006508">
    <property type="term" value="P:proteolysis"/>
    <property type="evidence" value="ECO:0007669"/>
    <property type="project" value="InterPro"/>
</dbReference>
<feature type="chain" id="PRO_5007494402" evidence="1">
    <location>
        <begin position="22"/>
        <end position="414"/>
    </location>
</feature>
<feature type="signal peptide" evidence="1">
    <location>
        <begin position="1"/>
        <end position="21"/>
    </location>
</feature>
<dbReference type="PATRIC" id="fig|1727163.4.peg.607"/>
<dbReference type="InterPro" id="IPR036034">
    <property type="entry name" value="PDZ_sf"/>
</dbReference>
<feature type="domain" description="PDZ" evidence="2">
    <location>
        <begin position="333"/>
        <end position="405"/>
    </location>
</feature>
<gene>
    <name evidence="3" type="ORF">AO498_02925</name>
</gene>
<keyword evidence="4" id="KW-1185">Reference proteome</keyword>
<dbReference type="PROSITE" id="PS51257">
    <property type="entry name" value="PROKAR_LIPOPROTEIN"/>
    <property type="match status" value="1"/>
</dbReference>
<reference evidence="3 4" key="2">
    <citation type="journal article" date="2016" name="Genome Announc.">
        <title>Complete Genome Sequence of Algoriphagus sp. Strain M8-2, Isolated from a Brackish Lake.</title>
        <authorList>
            <person name="Muraguchi Y."/>
            <person name="Kushimoto K."/>
            <person name="Ohtsubo Y."/>
            <person name="Suzuki T."/>
            <person name="Dohra H."/>
            <person name="Kimbara K."/>
            <person name="Shintani M."/>
        </authorList>
    </citation>
    <scope>NUCLEOTIDE SEQUENCE [LARGE SCALE GENOMIC DNA]</scope>
    <source>
        <strain evidence="3 4">M8-2</strain>
    </source>
</reference>
<dbReference type="Gene3D" id="2.30.42.10">
    <property type="match status" value="1"/>
</dbReference>
<dbReference type="PANTHER" id="PTHR12147">
    <property type="entry name" value="METALLOPEPTIDASE M28 FAMILY MEMBER"/>
    <property type="match status" value="1"/>
</dbReference>
<dbReference type="InterPro" id="IPR045175">
    <property type="entry name" value="M28_fam"/>
</dbReference>
<dbReference type="InterPro" id="IPR007484">
    <property type="entry name" value="Peptidase_M28"/>
</dbReference>
<dbReference type="AlphaFoldDB" id="A0A142EJM9"/>
<evidence type="ECO:0000313" key="4">
    <source>
        <dbReference type="Proteomes" id="UP000073816"/>
    </source>
</evidence>
<dbReference type="SUPFAM" id="SSF50156">
    <property type="entry name" value="PDZ domain-like"/>
    <property type="match status" value="1"/>
</dbReference>
<dbReference type="Pfam" id="PF13180">
    <property type="entry name" value="PDZ_2"/>
    <property type="match status" value="1"/>
</dbReference>
<evidence type="ECO:0000313" key="3">
    <source>
        <dbReference type="EMBL" id="AMQ55334.1"/>
    </source>
</evidence>
<dbReference type="InterPro" id="IPR001478">
    <property type="entry name" value="PDZ"/>
</dbReference>
<dbReference type="CDD" id="cd05663">
    <property type="entry name" value="M28_like_PA_PDZ_associated"/>
    <property type="match status" value="1"/>
</dbReference>
<dbReference type="KEGG" id="alm:AO498_02925"/>
<name>A0A142EJM9_9BACT</name>
<accession>A0A142EJM9</accession>
<proteinExistence type="predicted"/>
<evidence type="ECO:0000259" key="2">
    <source>
        <dbReference type="SMART" id="SM00228"/>
    </source>
</evidence>
<keyword evidence="1" id="KW-0732">Signal</keyword>
<protein>
    <submittedName>
        <fullName evidence="3">Peptidase M28</fullName>
    </submittedName>
</protein>
<dbReference type="RefSeq" id="WP_067543560.1">
    <property type="nucleotide sequence ID" value="NZ_CP012836.1"/>
</dbReference>
<sequence>MKKFLLNPALLAVIVSLFVIACDAPPSDEQLQSSLQKDVTYLAADDLGGRAIGTEGEQKAAEYLAKQFESLGLQAKGTEGFFQPFTVSKPTNPHEEAVIGTDGDGVTGRNVVGFLDKQSDKTIVIGAHFDHLGMGGQGSLHRGDSAIHNGADDNASGTAALLALATILKHEKLQSNVLFIAFSGEENGLWGSNYFVKNPTIDLSTVNYMINMDMVGRLKEDNSLAINGVGTSPSFAPVFDQINSDSLKLVTSESGVGPSDHTSFYLQDLPVLHFFTGQHEDYHKPSDDSDKINYEGLVKVVRYISRLVTALDAEPKLAFTKTKDSSDSPRFTVSMGVVPDYMFDGKGMRVDGVSEGKPAQAAGILKGDVVVQLGDSTVYDMMSYMRALSVFQKGDSTQVVIDRNGQKVEAVVKF</sequence>
<dbReference type="PANTHER" id="PTHR12147:SF26">
    <property type="entry name" value="PEPTIDASE M28 DOMAIN-CONTAINING PROTEIN"/>
    <property type="match status" value="1"/>
</dbReference>
<evidence type="ECO:0000256" key="1">
    <source>
        <dbReference type="SAM" id="SignalP"/>
    </source>
</evidence>
<dbReference type="Pfam" id="PF04389">
    <property type="entry name" value="Peptidase_M28"/>
    <property type="match status" value="1"/>
</dbReference>
<dbReference type="SMART" id="SM00228">
    <property type="entry name" value="PDZ"/>
    <property type="match status" value="1"/>
</dbReference>
<dbReference type="SUPFAM" id="SSF53187">
    <property type="entry name" value="Zn-dependent exopeptidases"/>
    <property type="match status" value="1"/>
</dbReference>